<reference evidence="3" key="1">
    <citation type="submission" date="2016-10" db="EMBL/GenBank/DDBJ databases">
        <authorList>
            <person name="Varghese N."/>
            <person name="Submissions S."/>
        </authorList>
    </citation>
    <scope>NUCLEOTIDE SEQUENCE [LARGE SCALE GENOMIC DNA]</scope>
    <source>
        <strain evidence="3">DSM 44260</strain>
    </source>
</reference>
<dbReference type="InterPro" id="IPR052164">
    <property type="entry name" value="Anthracycline_SecMetBiosynth"/>
</dbReference>
<dbReference type="AlphaFoldDB" id="A0A1H9QB52"/>
<dbReference type="PROSITE" id="PS51819">
    <property type="entry name" value="VOC"/>
    <property type="match status" value="2"/>
</dbReference>
<sequence length="283" mass="30831">MMPTDAISALEEVPDGTPGRPCWVEVATPDPAASSEFYRGLFGWTYRVGDDGYVMAYMDDISVAGLYTPQGGQPSLWTLYLTIHDTGNTAERVLHLGGQVLTAPREIPGQGGLLIAADPSGGPIGFWRQDHGWDLGTGFPGAFTWAELNTWDGAAADEFYRSLFGFEQTQIGDGETFDYTSWRLNGDELLGRLKMGPEFPAEQRPYWMVYFEVDPEVGTDATAALAARLGGRITVPPFDSPYGRAAVLRDVTGAEFTVLDRSLALTVIPEDEIGAEVDDPYDD</sequence>
<evidence type="ECO:0000313" key="2">
    <source>
        <dbReference type="EMBL" id="SER57063.1"/>
    </source>
</evidence>
<keyword evidence="3" id="KW-1185">Reference proteome</keyword>
<dbReference type="Pfam" id="PF00903">
    <property type="entry name" value="Glyoxalase"/>
    <property type="match status" value="1"/>
</dbReference>
<dbReference type="InterPro" id="IPR029068">
    <property type="entry name" value="Glyas_Bleomycin-R_OHBP_Dase"/>
</dbReference>
<dbReference type="InterPro" id="IPR037523">
    <property type="entry name" value="VOC_core"/>
</dbReference>
<dbReference type="Gene3D" id="3.10.180.10">
    <property type="entry name" value="2,3-Dihydroxybiphenyl 1,2-Dioxygenase, domain 1"/>
    <property type="match status" value="2"/>
</dbReference>
<name>A0A1H9QB52_9PSEU</name>
<gene>
    <name evidence="2" type="ORF">SAMN04487818_104137</name>
</gene>
<dbReference type="PANTHER" id="PTHR33993:SF10">
    <property type="entry name" value="CONSERVED PROTEIN"/>
    <property type="match status" value="1"/>
</dbReference>
<dbReference type="InterPro" id="IPR004360">
    <property type="entry name" value="Glyas_Fos-R_dOase_dom"/>
</dbReference>
<feature type="domain" description="VOC" evidence="1">
    <location>
        <begin position="142"/>
        <end position="261"/>
    </location>
</feature>
<dbReference type="PANTHER" id="PTHR33993">
    <property type="entry name" value="GLYOXALASE-RELATED"/>
    <property type="match status" value="1"/>
</dbReference>
<dbReference type="CDD" id="cd07247">
    <property type="entry name" value="SgaA_N_like"/>
    <property type="match status" value="2"/>
</dbReference>
<dbReference type="RefSeq" id="WP_245782290.1">
    <property type="nucleotide sequence ID" value="NZ_FOGI01000004.1"/>
</dbReference>
<accession>A0A1H9QB52</accession>
<feature type="domain" description="VOC" evidence="1">
    <location>
        <begin position="20"/>
        <end position="129"/>
    </location>
</feature>
<dbReference type="EMBL" id="FOGI01000004">
    <property type="protein sequence ID" value="SER57063.1"/>
    <property type="molecule type" value="Genomic_DNA"/>
</dbReference>
<evidence type="ECO:0000259" key="1">
    <source>
        <dbReference type="PROSITE" id="PS51819"/>
    </source>
</evidence>
<organism evidence="2 3">
    <name type="scientific">Actinokineospora terrae</name>
    <dbReference type="NCBI Taxonomy" id="155974"/>
    <lineage>
        <taxon>Bacteria</taxon>
        <taxon>Bacillati</taxon>
        <taxon>Actinomycetota</taxon>
        <taxon>Actinomycetes</taxon>
        <taxon>Pseudonocardiales</taxon>
        <taxon>Pseudonocardiaceae</taxon>
        <taxon>Actinokineospora</taxon>
    </lineage>
</organism>
<proteinExistence type="predicted"/>
<evidence type="ECO:0000313" key="3">
    <source>
        <dbReference type="Proteomes" id="UP000199051"/>
    </source>
</evidence>
<dbReference type="SUPFAM" id="SSF54593">
    <property type="entry name" value="Glyoxalase/Bleomycin resistance protein/Dihydroxybiphenyl dioxygenase"/>
    <property type="match status" value="1"/>
</dbReference>
<dbReference type="Proteomes" id="UP000199051">
    <property type="component" value="Unassembled WGS sequence"/>
</dbReference>
<protein>
    <recommendedName>
        <fullName evidence="1">VOC domain-containing protein</fullName>
    </recommendedName>
</protein>